<keyword evidence="2" id="KW-0456">Lyase</keyword>
<dbReference type="Gene3D" id="3.20.20.70">
    <property type="entry name" value="Aldolase class I"/>
    <property type="match status" value="1"/>
</dbReference>
<dbReference type="PIRSF" id="PIRSF038992">
    <property type="entry name" value="Aldolase_Ia"/>
    <property type="match status" value="1"/>
</dbReference>
<evidence type="ECO:0000313" key="2">
    <source>
        <dbReference type="EMBL" id="HHK68250.1"/>
    </source>
</evidence>
<dbReference type="GO" id="GO:0004332">
    <property type="term" value="F:fructose-bisphosphate aldolase activity"/>
    <property type="evidence" value="ECO:0007669"/>
    <property type="project" value="UniProtKB-EC"/>
</dbReference>
<proteinExistence type="inferred from homology"/>
<accession>A0A7C5Q9Q7</accession>
<evidence type="ECO:0000256" key="1">
    <source>
        <dbReference type="ARBA" id="ARBA00008116"/>
    </source>
</evidence>
<name>A0A7C5Q9Q7_CALS0</name>
<dbReference type="InterPro" id="IPR002915">
    <property type="entry name" value="DeoC/FbaB/LacD_aldolase"/>
</dbReference>
<dbReference type="InterPro" id="IPR041720">
    <property type="entry name" value="FbaB-like"/>
</dbReference>
<dbReference type="InterPro" id="IPR013785">
    <property type="entry name" value="Aldolase_TIM"/>
</dbReference>
<organism evidence="2">
    <name type="scientific">Caldiarchaeum subterraneum</name>
    <dbReference type="NCBI Taxonomy" id="311458"/>
    <lineage>
        <taxon>Archaea</taxon>
        <taxon>Nitrososphaerota</taxon>
        <taxon>Candidatus Caldarchaeales</taxon>
        <taxon>Candidatus Caldarchaeaceae</taxon>
        <taxon>Candidatus Caldarchaeum</taxon>
    </lineage>
</organism>
<dbReference type="PANTHER" id="PTHR47916:SF1">
    <property type="entry name" value="3-HYDROXY-5-PHOSPHONOOXYPENTANE-2,4-DIONE THIOLASE"/>
    <property type="match status" value="1"/>
</dbReference>
<dbReference type="InterPro" id="IPR050456">
    <property type="entry name" value="DeoC/FbaB_aldolase"/>
</dbReference>
<sequence>MTIAGKTIRLKRIFQADGRTLIFALDHGSFMGPVKGSEKPLEILAKVLGAGVDAVMANLGVIKEYAPVLARKHLGWILTVLDKSPTTVLQSLKTASNLGVDAVKYFVKVGGENEREELETLWALSAAAVDFGMPVLAEMFPASISAASAAGIAKISRIGAEYGADFIKTMYPGDVDGFRYVVDTCPVPVVVMGGEFVDSELEVLRMVYDSLSAGGAGVAFGRNIFQHPKPEKVTKAIYGLIHEGLSPEKALPMI</sequence>
<reference evidence="2" key="1">
    <citation type="journal article" date="2020" name="mSystems">
        <title>Genome- and Community-Level Interaction Insights into Carbon Utilization and Element Cycling Functions of Hydrothermarchaeota in Hydrothermal Sediment.</title>
        <authorList>
            <person name="Zhou Z."/>
            <person name="Liu Y."/>
            <person name="Xu W."/>
            <person name="Pan J."/>
            <person name="Luo Z.H."/>
            <person name="Li M."/>
        </authorList>
    </citation>
    <scope>NUCLEOTIDE SEQUENCE [LARGE SCALE GENOMIC DNA]</scope>
    <source>
        <strain evidence="2">SpSt-1056</strain>
    </source>
</reference>
<comment type="caution">
    <text evidence="2">The sequence shown here is derived from an EMBL/GenBank/DDBJ whole genome shotgun (WGS) entry which is preliminary data.</text>
</comment>
<comment type="similarity">
    <text evidence="1">Belongs to the DeoC/FbaB aldolase family.</text>
</comment>
<dbReference type="SMART" id="SM01133">
    <property type="entry name" value="DeoC"/>
    <property type="match status" value="1"/>
</dbReference>
<gene>
    <name evidence="2" type="ORF">ENM11_03725</name>
</gene>
<dbReference type="AlphaFoldDB" id="A0A7C5Q9Q7"/>
<dbReference type="EMBL" id="DRWN01000027">
    <property type="protein sequence ID" value="HHK68250.1"/>
    <property type="molecule type" value="Genomic_DNA"/>
</dbReference>
<protein>
    <submittedName>
        <fullName evidence="2">Fructose-bisphosphate aldolase</fullName>
        <ecNumber evidence="2">4.1.2.13</ecNumber>
    </submittedName>
</protein>
<dbReference type="SUPFAM" id="SSF51569">
    <property type="entry name" value="Aldolase"/>
    <property type="match status" value="1"/>
</dbReference>
<dbReference type="PANTHER" id="PTHR47916">
    <property type="entry name" value="FRUCTOSE-BISPHOSPHATE ALDOLASE CLASS 1"/>
    <property type="match status" value="1"/>
</dbReference>
<dbReference type="EC" id="4.1.2.13" evidence="2"/>
<dbReference type="Pfam" id="PF01791">
    <property type="entry name" value="DeoC"/>
    <property type="match status" value="1"/>
</dbReference>